<comment type="caution">
    <text evidence="1">The sequence shown here is derived from an EMBL/GenBank/DDBJ whole genome shotgun (WGS) entry which is preliminary data.</text>
</comment>
<evidence type="ECO:0000313" key="2">
    <source>
        <dbReference type="Proteomes" id="UP000215914"/>
    </source>
</evidence>
<dbReference type="EMBL" id="MNCJ02000325">
    <property type="protein sequence ID" value="KAF5787607.1"/>
    <property type="molecule type" value="Genomic_DNA"/>
</dbReference>
<dbReference type="AlphaFoldDB" id="A0A9K3I015"/>
<organism evidence="1 2">
    <name type="scientific">Helianthus annuus</name>
    <name type="common">Common sunflower</name>
    <dbReference type="NCBI Taxonomy" id="4232"/>
    <lineage>
        <taxon>Eukaryota</taxon>
        <taxon>Viridiplantae</taxon>
        <taxon>Streptophyta</taxon>
        <taxon>Embryophyta</taxon>
        <taxon>Tracheophyta</taxon>
        <taxon>Spermatophyta</taxon>
        <taxon>Magnoliopsida</taxon>
        <taxon>eudicotyledons</taxon>
        <taxon>Gunneridae</taxon>
        <taxon>Pentapetalae</taxon>
        <taxon>asterids</taxon>
        <taxon>campanulids</taxon>
        <taxon>Asterales</taxon>
        <taxon>Asteraceae</taxon>
        <taxon>Asteroideae</taxon>
        <taxon>Heliantheae alliance</taxon>
        <taxon>Heliantheae</taxon>
        <taxon>Helianthus</taxon>
    </lineage>
</organism>
<reference evidence="1" key="1">
    <citation type="journal article" date="2017" name="Nature">
        <title>The sunflower genome provides insights into oil metabolism, flowering and Asterid evolution.</title>
        <authorList>
            <person name="Badouin H."/>
            <person name="Gouzy J."/>
            <person name="Grassa C.J."/>
            <person name="Murat F."/>
            <person name="Staton S.E."/>
            <person name="Cottret L."/>
            <person name="Lelandais-Briere C."/>
            <person name="Owens G.L."/>
            <person name="Carrere S."/>
            <person name="Mayjonade B."/>
            <person name="Legrand L."/>
            <person name="Gill N."/>
            <person name="Kane N.C."/>
            <person name="Bowers J.E."/>
            <person name="Hubner S."/>
            <person name="Bellec A."/>
            <person name="Berard A."/>
            <person name="Berges H."/>
            <person name="Blanchet N."/>
            <person name="Boniface M.C."/>
            <person name="Brunel D."/>
            <person name="Catrice O."/>
            <person name="Chaidir N."/>
            <person name="Claudel C."/>
            <person name="Donnadieu C."/>
            <person name="Faraut T."/>
            <person name="Fievet G."/>
            <person name="Helmstetter N."/>
            <person name="King M."/>
            <person name="Knapp S.J."/>
            <person name="Lai Z."/>
            <person name="Le Paslier M.C."/>
            <person name="Lippi Y."/>
            <person name="Lorenzon L."/>
            <person name="Mandel J.R."/>
            <person name="Marage G."/>
            <person name="Marchand G."/>
            <person name="Marquand E."/>
            <person name="Bret-Mestries E."/>
            <person name="Morien E."/>
            <person name="Nambeesan S."/>
            <person name="Nguyen T."/>
            <person name="Pegot-Espagnet P."/>
            <person name="Pouilly N."/>
            <person name="Raftis F."/>
            <person name="Sallet E."/>
            <person name="Schiex T."/>
            <person name="Thomas J."/>
            <person name="Vandecasteele C."/>
            <person name="Vares D."/>
            <person name="Vear F."/>
            <person name="Vautrin S."/>
            <person name="Crespi M."/>
            <person name="Mangin B."/>
            <person name="Burke J.M."/>
            <person name="Salse J."/>
            <person name="Munos S."/>
            <person name="Vincourt P."/>
            <person name="Rieseberg L.H."/>
            <person name="Langlade N.B."/>
        </authorList>
    </citation>
    <scope>NUCLEOTIDE SEQUENCE</scope>
    <source>
        <tissue evidence="1">Leaves</tissue>
    </source>
</reference>
<gene>
    <name evidence="1" type="ORF">HanXRQr2_Chr10g0454691</name>
</gene>
<name>A0A9K3I015_HELAN</name>
<dbReference type="Gramene" id="mRNA:HanXRQr2_Chr10g0454691">
    <property type="protein sequence ID" value="mRNA:HanXRQr2_Chr10g0454691"/>
    <property type="gene ID" value="HanXRQr2_Chr10g0454691"/>
</dbReference>
<sequence>MPFSSLRFGQFCDFCPKVSSFLCFVTFVQRFVFPHLDPKGLKSCHFHLPH</sequence>
<protein>
    <submittedName>
        <fullName evidence="1">Uncharacterized protein</fullName>
    </submittedName>
</protein>
<evidence type="ECO:0000313" key="1">
    <source>
        <dbReference type="EMBL" id="KAF5787607.1"/>
    </source>
</evidence>
<proteinExistence type="predicted"/>
<reference evidence="1" key="2">
    <citation type="submission" date="2020-06" db="EMBL/GenBank/DDBJ databases">
        <title>Helianthus annuus Genome sequencing and assembly Release 2.</title>
        <authorList>
            <person name="Gouzy J."/>
            <person name="Langlade N."/>
            <person name="Munos S."/>
        </authorList>
    </citation>
    <scope>NUCLEOTIDE SEQUENCE</scope>
    <source>
        <tissue evidence="1">Leaves</tissue>
    </source>
</reference>
<keyword evidence="2" id="KW-1185">Reference proteome</keyword>
<dbReference type="Proteomes" id="UP000215914">
    <property type="component" value="Unassembled WGS sequence"/>
</dbReference>
<accession>A0A9K3I015</accession>